<dbReference type="Gene3D" id="3.30.70.1820">
    <property type="entry name" value="L1 transposable element, RRM domain"/>
    <property type="match status" value="1"/>
</dbReference>
<gene>
    <name evidence="3" type="ORF">ACEWY4_004247</name>
</gene>
<sequence>MPGTKPSSNRTARPANASSSEESQDCSESEKLTAGMLTKALDSLKFDICSKIELAIGRVQADIAAVREELTSSVTSLQKTVNDQGGRLKELETSAAATCDSMSAMERTVSELQSQVKVLQTKCEDLKNRSQRNNIRLVGIPEDQEGTMVIEFVSNLLQEVLRLDEKPLLDRAHRSPQAKPKPNQPPRPFIIRVHYFHVSELILRQARQLQSLSFNGRAIHIFPGLTAAEAKRRAAFRDVRKWLREIEGAGFGFCLPAKFRITVPGAKERMFTDPQLALDYVISTAPDNGAHGDISAD</sequence>
<feature type="region of interest" description="Disordered" evidence="2">
    <location>
        <begin position="1"/>
        <end position="28"/>
    </location>
</feature>
<evidence type="ECO:0000256" key="2">
    <source>
        <dbReference type="SAM" id="MobiDB-lite"/>
    </source>
</evidence>
<evidence type="ECO:0000313" key="4">
    <source>
        <dbReference type="Proteomes" id="UP001591681"/>
    </source>
</evidence>
<accession>A0ABD1KL47</accession>
<dbReference type="PANTHER" id="PTHR11505">
    <property type="entry name" value="L1 TRANSPOSABLE ELEMENT-RELATED"/>
    <property type="match status" value="1"/>
</dbReference>
<evidence type="ECO:0008006" key="5">
    <source>
        <dbReference type="Google" id="ProtNLM"/>
    </source>
</evidence>
<proteinExistence type="predicted"/>
<evidence type="ECO:0000313" key="3">
    <source>
        <dbReference type="EMBL" id="KAL2099853.1"/>
    </source>
</evidence>
<dbReference type="EMBL" id="JBHFQA010000004">
    <property type="protein sequence ID" value="KAL2099853.1"/>
    <property type="molecule type" value="Genomic_DNA"/>
</dbReference>
<organism evidence="3 4">
    <name type="scientific">Coilia grayii</name>
    <name type="common">Gray's grenadier anchovy</name>
    <dbReference type="NCBI Taxonomy" id="363190"/>
    <lineage>
        <taxon>Eukaryota</taxon>
        <taxon>Metazoa</taxon>
        <taxon>Chordata</taxon>
        <taxon>Craniata</taxon>
        <taxon>Vertebrata</taxon>
        <taxon>Euteleostomi</taxon>
        <taxon>Actinopterygii</taxon>
        <taxon>Neopterygii</taxon>
        <taxon>Teleostei</taxon>
        <taxon>Clupei</taxon>
        <taxon>Clupeiformes</taxon>
        <taxon>Clupeoidei</taxon>
        <taxon>Engraulidae</taxon>
        <taxon>Coilinae</taxon>
        <taxon>Coilia</taxon>
    </lineage>
</organism>
<feature type="compositionally biased region" description="Polar residues" evidence="2">
    <location>
        <begin position="1"/>
        <end position="11"/>
    </location>
</feature>
<keyword evidence="4" id="KW-1185">Reference proteome</keyword>
<keyword evidence="1" id="KW-0175">Coiled coil</keyword>
<comment type="caution">
    <text evidence="3">The sequence shown here is derived from an EMBL/GenBank/DDBJ whole genome shotgun (WGS) entry which is preliminary data.</text>
</comment>
<protein>
    <recommendedName>
        <fullName evidence="5">Transposase element L1Md-A101/L1Md-A102/L1Md-A2</fullName>
    </recommendedName>
</protein>
<dbReference type="AlphaFoldDB" id="A0ABD1KL47"/>
<name>A0ABD1KL47_9TELE</name>
<reference evidence="3 4" key="1">
    <citation type="submission" date="2024-09" db="EMBL/GenBank/DDBJ databases">
        <title>A chromosome-level genome assembly of Gray's grenadier anchovy, Coilia grayii.</title>
        <authorList>
            <person name="Fu Z."/>
        </authorList>
    </citation>
    <scope>NUCLEOTIDE SEQUENCE [LARGE SCALE GENOMIC DNA]</scope>
    <source>
        <strain evidence="3">G4</strain>
        <tissue evidence="3">Muscle</tissue>
    </source>
</reference>
<dbReference type="InterPro" id="IPR004244">
    <property type="entry name" value="Transposase_22"/>
</dbReference>
<feature type="coiled-coil region" evidence="1">
    <location>
        <begin position="102"/>
        <end position="129"/>
    </location>
</feature>
<evidence type="ECO:0000256" key="1">
    <source>
        <dbReference type="SAM" id="Coils"/>
    </source>
</evidence>
<dbReference type="Proteomes" id="UP001591681">
    <property type="component" value="Unassembled WGS sequence"/>
</dbReference>